<protein>
    <submittedName>
        <fullName evidence="2">Uncharacterized protein</fullName>
    </submittedName>
</protein>
<sequence length="93" mass="10857">QNEEGIIECEDERSSSEPEDNQEQTELCDLCQWDTCPSQDYSSADHDDEEASERVSLRLYAHFCFDLWQDEEGMIESEDERSSSEPEDNQEQV</sequence>
<comment type="caution">
    <text evidence="2">The sequence shown here is derived from an EMBL/GenBank/DDBJ whole genome shotgun (WGS) entry which is preliminary data.</text>
</comment>
<reference evidence="2 3" key="1">
    <citation type="submission" date="2022-05" db="EMBL/GenBank/DDBJ databases">
        <authorList>
            <consortium name="Genoscope - CEA"/>
            <person name="William W."/>
        </authorList>
    </citation>
    <scope>NUCLEOTIDE SEQUENCE [LARGE SCALE GENOMIC DNA]</scope>
</reference>
<evidence type="ECO:0000313" key="3">
    <source>
        <dbReference type="Proteomes" id="UP001159405"/>
    </source>
</evidence>
<accession>A0ABN8R4K2</accession>
<name>A0ABN8R4K2_9CNID</name>
<keyword evidence="3" id="KW-1185">Reference proteome</keyword>
<evidence type="ECO:0000313" key="2">
    <source>
        <dbReference type="EMBL" id="CAH3172280.1"/>
    </source>
</evidence>
<feature type="region of interest" description="Disordered" evidence="1">
    <location>
        <begin position="74"/>
        <end position="93"/>
    </location>
</feature>
<evidence type="ECO:0000256" key="1">
    <source>
        <dbReference type="SAM" id="MobiDB-lite"/>
    </source>
</evidence>
<feature type="compositionally biased region" description="Acidic residues" evidence="1">
    <location>
        <begin position="1"/>
        <end position="23"/>
    </location>
</feature>
<feature type="non-terminal residue" evidence="2">
    <location>
        <position position="1"/>
    </location>
</feature>
<feature type="non-terminal residue" evidence="2">
    <location>
        <position position="93"/>
    </location>
</feature>
<organism evidence="2 3">
    <name type="scientific">Porites lobata</name>
    <dbReference type="NCBI Taxonomy" id="104759"/>
    <lineage>
        <taxon>Eukaryota</taxon>
        <taxon>Metazoa</taxon>
        <taxon>Cnidaria</taxon>
        <taxon>Anthozoa</taxon>
        <taxon>Hexacorallia</taxon>
        <taxon>Scleractinia</taxon>
        <taxon>Fungiina</taxon>
        <taxon>Poritidae</taxon>
        <taxon>Porites</taxon>
    </lineage>
</organism>
<proteinExistence type="predicted"/>
<gene>
    <name evidence="2" type="ORF">PLOB_00012805</name>
</gene>
<dbReference type="EMBL" id="CALNXK010000171">
    <property type="protein sequence ID" value="CAH3172280.1"/>
    <property type="molecule type" value="Genomic_DNA"/>
</dbReference>
<feature type="region of interest" description="Disordered" evidence="1">
    <location>
        <begin position="1"/>
        <end position="26"/>
    </location>
</feature>
<dbReference type="Proteomes" id="UP001159405">
    <property type="component" value="Unassembled WGS sequence"/>
</dbReference>